<evidence type="ECO:0000256" key="3">
    <source>
        <dbReference type="ARBA" id="ARBA00022621"/>
    </source>
</evidence>
<keyword evidence="2 6" id="KW-0349">Heme</keyword>
<organism evidence="8">
    <name type="scientific">Capitella teleta</name>
    <name type="common">Polychaete worm</name>
    <dbReference type="NCBI Taxonomy" id="283909"/>
    <lineage>
        <taxon>Eukaryota</taxon>
        <taxon>Metazoa</taxon>
        <taxon>Spiralia</taxon>
        <taxon>Lophotrochozoa</taxon>
        <taxon>Annelida</taxon>
        <taxon>Polychaeta</taxon>
        <taxon>Sedentaria</taxon>
        <taxon>Scolecida</taxon>
        <taxon>Capitellidae</taxon>
        <taxon>Capitella</taxon>
    </lineage>
</organism>
<proteinExistence type="inferred from homology"/>
<sequence length="196" mass="22594">MGCGSSKTVALTNSDHVTYTASYSESRTTRDADQLLTPEEIVLVRVTWEQLKTNLTLANLGKKVFLRIFNLKPDIKKLFPFSDVWGDDLIRHPKFVLHSERFMLVVDCCVQNLECIKSEHGEMLANLGRAHVNYKGFSRENFEVFMKAIWYVWYHQLKDSMDSEVECAWKKLLLFIIVQQRAGYDAEKEAPPNGLS</sequence>
<dbReference type="CDD" id="cd01040">
    <property type="entry name" value="Mb-like"/>
    <property type="match status" value="1"/>
</dbReference>
<dbReference type="EnsemblMetazoa" id="CapteT190593">
    <property type="protein sequence ID" value="CapteP190593"/>
    <property type="gene ID" value="CapteG190593"/>
</dbReference>
<dbReference type="EMBL" id="KB303236">
    <property type="protein sequence ID" value="ELU03358.1"/>
    <property type="molecule type" value="Genomic_DNA"/>
</dbReference>
<dbReference type="AlphaFoldDB" id="R7UHS6"/>
<keyword evidence="3 6" id="KW-0561">Oxygen transport</keyword>
<dbReference type="GO" id="GO:0005344">
    <property type="term" value="F:oxygen carrier activity"/>
    <property type="evidence" value="ECO:0007669"/>
    <property type="project" value="UniProtKB-KW"/>
</dbReference>
<dbReference type="InterPro" id="IPR050532">
    <property type="entry name" value="Globin-like_OT"/>
</dbReference>
<reference evidence="8 10" key="2">
    <citation type="journal article" date="2013" name="Nature">
        <title>Insights into bilaterian evolution from three spiralian genomes.</title>
        <authorList>
            <person name="Simakov O."/>
            <person name="Marletaz F."/>
            <person name="Cho S.J."/>
            <person name="Edsinger-Gonzales E."/>
            <person name="Havlak P."/>
            <person name="Hellsten U."/>
            <person name="Kuo D.H."/>
            <person name="Larsson T."/>
            <person name="Lv J."/>
            <person name="Arendt D."/>
            <person name="Savage R."/>
            <person name="Osoegawa K."/>
            <person name="de Jong P."/>
            <person name="Grimwood J."/>
            <person name="Chapman J.A."/>
            <person name="Shapiro H."/>
            <person name="Aerts A."/>
            <person name="Otillar R.P."/>
            <person name="Terry A.Y."/>
            <person name="Boore J.L."/>
            <person name="Grigoriev I.V."/>
            <person name="Lindberg D.R."/>
            <person name="Seaver E.C."/>
            <person name="Weisblat D.A."/>
            <person name="Putnam N.H."/>
            <person name="Rokhsar D.S."/>
        </authorList>
    </citation>
    <scope>NUCLEOTIDE SEQUENCE</scope>
    <source>
        <strain evidence="8 10">I ESC-2004</strain>
    </source>
</reference>
<dbReference type="InterPro" id="IPR044399">
    <property type="entry name" value="Mb-like_M"/>
</dbReference>
<dbReference type="PANTHER" id="PTHR46458:SF1">
    <property type="entry name" value="GEO09476P1"/>
    <property type="match status" value="1"/>
</dbReference>
<dbReference type="GO" id="GO:0019825">
    <property type="term" value="F:oxygen binding"/>
    <property type="evidence" value="ECO:0007669"/>
    <property type="project" value="InterPro"/>
</dbReference>
<dbReference type="OMA" id="MQRGWET"/>
<dbReference type="OrthoDB" id="436496at2759"/>
<keyword evidence="5" id="KW-0408">Iron</keyword>
<comment type="similarity">
    <text evidence="6">Belongs to the globin family.</text>
</comment>
<dbReference type="Gene3D" id="1.10.490.10">
    <property type="entry name" value="Globins"/>
    <property type="match status" value="1"/>
</dbReference>
<dbReference type="GO" id="GO:0020037">
    <property type="term" value="F:heme binding"/>
    <property type="evidence" value="ECO:0007669"/>
    <property type="project" value="InterPro"/>
</dbReference>
<evidence type="ECO:0000313" key="8">
    <source>
        <dbReference type="EMBL" id="ELU03358.1"/>
    </source>
</evidence>
<dbReference type="PANTHER" id="PTHR46458">
    <property type="entry name" value="BLR2807 PROTEIN"/>
    <property type="match status" value="1"/>
</dbReference>
<reference evidence="9" key="3">
    <citation type="submission" date="2015-06" db="UniProtKB">
        <authorList>
            <consortium name="EnsemblMetazoa"/>
        </authorList>
    </citation>
    <scope>IDENTIFICATION</scope>
</reference>
<evidence type="ECO:0000256" key="5">
    <source>
        <dbReference type="ARBA" id="ARBA00023004"/>
    </source>
</evidence>
<keyword evidence="4" id="KW-0479">Metal-binding</keyword>
<evidence type="ECO:0000256" key="6">
    <source>
        <dbReference type="RuleBase" id="RU000356"/>
    </source>
</evidence>
<feature type="domain" description="Globin" evidence="7">
    <location>
        <begin position="35"/>
        <end position="185"/>
    </location>
</feature>
<evidence type="ECO:0000256" key="1">
    <source>
        <dbReference type="ARBA" id="ARBA00022448"/>
    </source>
</evidence>
<gene>
    <name evidence="8" type="ORF">CAPTEDRAFT_190593</name>
</gene>
<keyword evidence="10" id="KW-1185">Reference proteome</keyword>
<evidence type="ECO:0000259" key="7">
    <source>
        <dbReference type="PROSITE" id="PS01033"/>
    </source>
</evidence>
<evidence type="ECO:0000313" key="10">
    <source>
        <dbReference type="Proteomes" id="UP000014760"/>
    </source>
</evidence>
<dbReference type="SUPFAM" id="SSF46458">
    <property type="entry name" value="Globin-like"/>
    <property type="match status" value="1"/>
</dbReference>
<dbReference type="Pfam" id="PF00042">
    <property type="entry name" value="Globin"/>
    <property type="match status" value="1"/>
</dbReference>
<protein>
    <recommendedName>
        <fullName evidence="7">Globin domain-containing protein</fullName>
    </recommendedName>
</protein>
<evidence type="ECO:0000256" key="4">
    <source>
        <dbReference type="ARBA" id="ARBA00022723"/>
    </source>
</evidence>
<accession>R7UHS6</accession>
<keyword evidence="1 6" id="KW-0813">Transport</keyword>
<dbReference type="EMBL" id="AMQN01008487">
    <property type="status" value="NOT_ANNOTATED_CDS"/>
    <property type="molecule type" value="Genomic_DNA"/>
</dbReference>
<dbReference type="InterPro" id="IPR012292">
    <property type="entry name" value="Globin/Proto"/>
</dbReference>
<dbReference type="InterPro" id="IPR009050">
    <property type="entry name" value="Globin-like_sf"/>
</dbReference>
<dbReference type="HOGENOM" id="CLU_003827_13_0_1"/>
<dbReference type="GO" id="GO:0046872">
    <property type="term" value="F:metal ion binding"/>
    <property type="evidence" value="ECO:0007669"/>
    <property type="project" value="UniProtKB-KW"/>
</dbReference>
<name>R7UHS6_CAPTE</name>
<dbReference type="Proteomes" id="UP000014760">
    <property type="component" value="Unassembled WGS sequence"/>
</dbReference>
<evidence type="ECO:0000256" key="2">
    <source>
        <dbReference type="ARBA" id="ARBA00022617"/>
    </source>
</evidence>
<evidence type="ECO:0000313" key="9">
    <source>
        <dbReference type="EnsemblMetazoa" id="CapteP190593"/>
    </source>
</evidence>
<dbReference type="InterPro" id="IPR000971">
    <property type="entry name" value="Globin"/>
</dbReference>
<dbReference type="PROSITE" id="PS01033">
    <property type="entry name" value="GLOBIN"/>
    <property type="match status" value="1"/>
</dbReference>
<reference evidence="10" key="1">
    <citation type="submission" date="2012-12" db="EMBL/GenBank/DDBJ databases">
        <authorList>
            <person name="Hellsten U."/>
            <person name="Grimwood J."/>
            <person name="Chapman J.A."/>
            <person name="Shapiro H."/>
            <person name="Aerts A."/>
            <person name="Otillar R.P."/>
            <person name="Terry A.Y."/>
            <person name="Boore J.L."/>
            <person name="Simakov O."/>
            <person name="Marletaz F."/>
            <person name="Cho S.-J."/>
            <person name="Edsinger-Gonzales E."/>
            <person name="Havlak P."/>
            <person name="Kuo D.-H."/>
            <person name="Larsson T."/>
            <person name="Lv J."/>
            <person name="Arendt D."/>
            <person name="Savage R."/>
            <person name="Osoegawa K."/>
            <person name="de Jong P."/>
            <person name="Lindberg D.R."/>
            <person name="Seaver E.C."/>
            <person name="Weisblat D.A."/>
            <person name="Putnam N.H."/>
            <person name="Grigoriev I.V."/>
            <person name="Rokhsar D.S."/>
        </authorList>
    </citation>
    <scope>NUCLEOTIDE SEQUENCE</scope>
    <source>
        <strain evidence="10">I ESC-2004</strain>
    </source>
</reference>